<dbReference type="Gene3D" id="1.10.274.30">
    <property type="entry name" value="MRG domain"/>
    <property type="match status" value="2"/>
</dbReference>
<dbReference type="GO" id="GO:0006355">
    <property type="term" value="P:regulation of DNA-templated transcription"/>
    <property type="evidence" value="ECO:0007669"/>
    <property type="project" value="InterPro"/>
</dbReference>
<dbReference type="Pfam" id="PF05712">
    <property type="entry name" value="MRG"/>
    <property type="match status" value="2"/>
</dbReference>
<sequence length="281" mass="32098">MWFNDFKKDNVSLEKLVKIQIPSTLRKQLVDDWEFVTQQDKLVKLPRSPTVDEIMIMYIEHRKGIWGFEKQDFVVIPEGRELWGWRGFNQVLIGLLEPRQAGGLATDKIDPRVRLVQVHDQNLSGQYSRQSFKDTVIHGGEDLIALPKIARTSMGGCNGSDGSWELKWARLMDKPDSHPVAIEKPAPRAQLMKVAKPNRTQTVSSGPSLGLLDGVAEILKGIRIYFDKALPVMLLYKKERKQYHETVVDDVPPSMVYGAEHLLRLFGMFVRKAVYVLFDVN</sequence>
<dbReference type="GO" id="GO:0000123">
    <property type="term" value="C:histone acetyltransferase complex"/>
    <property type="evidence" value="ECO:0007669"/>
    <property type="project" value="TreeGrafter"/>
</dbReference>
<organism evidence="7">
    <name type="scientific">Fagus sylvatica</name>
    <name type="common">Beechnut</name>
    <dbReference type="NCBI Taxonomy" id="28930"/>
    <lineage>
        <taxon>Eukaryota</taxon>
        <taxon>Viridiplantae</taxon>
        <taxon>Streptophyta</taxon>
        <taxon>Embryophyta</taxon>
        <taxon>Tracheophyta</taxon>
        <taxon>Spermatophyta</taxon>
        <taxon>Magnoliopsida</taxon>
        <taxon>eudicotyledons</taxon>
        <taxon>Gunneridae</taxon>
        <taxon>Pentapetalae</taxon>
        <taxon>rosids</taxon>
        <taxon>fabids</taxon>
        <taxon>Fagales</taxon>
        <taxon>Fagaceae</taxon>
        <taxon>Fagus</taxon>
    </lineage>
</organism>
<dbReference type="InterPro" id="IPR008676">
    <property type="entry name" value="MRG"/>
</dbReference>
<dbReference type="PROSITE" id="PS51640">
    <property type="entry name" value="MRG"/>
    <property type="match status" value="1"/>
</dbReference>
<evidence type="ECO:0000256" key="1">
    <source>
        <dbReference type="ARBA" id="ARBA00004123"/>
    </source>
</evidence>
<reference evidence="7" key="1">
    <citation type="submission" date="2018-02" db="EMBL/GenBank/DDBJ databases">
        <authorList>
            <person name="Cohen D.B."/>
            <person name="Kent A.D."/>
        </authorList>
    </citation>
    <scope>NUCLEOTIDE SEQUENCE</scope>
</reference>
<dbReference type="GO" id="GO:0005634">
    <property type="term" value="C:nucleus"/>
    <property type="evidence" value="ECO:0007669"/>
    <property type="project" value="UniProtKB-SubCell"/>
</dbReference>
<keyword evidence="2" id="KW-0156">Chromatin regulator</keyword>
<evidence type="ECO:0000256" key="2">
    <source>
        <dbReference type="ARBA" id="ARBA00022853"/>
    </source>
</evidence>
<keyword evidence="4" id="KW-0804">Transcription</keyword>
<proteinExistence type="predicted"/>
<evidence type="ECO:0000256" key="4">
    <source>
        <dbReference type="ARBA" id="ARBA00023163"/>
    </source>
</evidence>
<keyword evidence="3" id="KW-0805">Transcription regulation</keyword>
<accession>A0A2N9FF42</accession>
<feature type="domain" description="MRG" evidence="6">
    <location>
        <begin position="213"/>
        <end position="266"/>
    </location>
</feature>
<gene>
    <name evidence="7" type="ORF">FSB_LOCUS13276</name>
</gene>
<name>A0A2N9FF42_FAGSY</name>
<feature type="domain" description="MRG" evidence="6">
    <location>
        <begin position="8"/>
        <end position="63"/>
    </location>
</feature>
<dbReference type="InterPro" id="IPR038217">
    <property type="entry name" value="MRG_C_sf"/>
</dbReference>
<evidence type="ECO:0000259" key="6">
    <source>
        <dbReference type="Pfam" id="PF05712"/>
    </source>
</evidence>
<evidence type="ECO:0000256" key="3">
    <source>
        <dbReference type="ARBA" id="ARBA00023015"/>
    </source>
</evidence>
<dbReference type="EMBL" id="OIVN01000779">
    <property type="protein sequence ID" value="SPC85394.1"/>
    <property type="molecule type" value="Genomic_DNA"/>
</dbReference>
<dbReference type="InterPro" id="IPR026541">
    <property type="entry name" value="MRG_dom"/>
</dbReference>
<keyword evidence="5" id="KW-0539">Nucleus</keyword>
<comment type="subcellular location">
    <subcellularLocation>
        <location evidence="1">Nucleus</location>
    </subcellularLocation>
</comment>
<protein>
    <recommendedName>
        <fullName evidence="6">MRG domain-containing protein</fullName>
    </recommendedName>
</protein>
<dbReference type="AlphaFoldDB" id="A0A2N9FF42"/>
<dbReference type="GO" id="GO:0006325">
    <property type="term" value="P:chromatin organization"/>
    <property type="evidence" value="ECO:0007669"/>
    <property type="project" value="UniProtKB-KW"/>
</dbReference>
<evidence type="ECO:0000256" key="5">
    <source>
        <dbReference type="ARBA" id="ARBA00023242"/>
    </source>
</evidence>
<dbReference type="PANTHER" id="PTHR10880">
    <property type="entry name" value="MORTALITY FACTOR 4-LIKE PROTEIN"/>
    <property type="match status" value="1"/>
</dbReference>
<dbReference type="PANTHER" id="PTHR10880:SF15">
    <property type="entry name" value="MSL COMPLEX SUBUNIT 3"/>
    <property type="match status" value="1"/>
</dbReference>
<evidence type="ECO:0000313" key="7">
    <source>
        <dbReference type="EMBL" id="SPC85394.1"/>
    </source>
</evidence>